<gene>
    <name evidence="1" type="ORF">EZS27_002117</name>
</gene>
<accession>A0A5J4SZ54</accession>
<dbReference type="AlphaFoldDB" id="A0A5J4SZ54"/>
<comment type="caution">
    <text evidence="1">The sequence shown here is derived from an EMBL/GenBank/DDBJ whole genome shotgun (WGS) entry which is preliminary data.</text>
</comment>
<organism evidence="1">
    <name type="scientific">termite gut metagenome</name>
    <dbReference type="NCBI Taxonomy" id="433724"/>
    <lineage>
        <taxon>unclassified sequences</taxon>
        <taxon>metagenomes</taxon>
        <taxon>organismal metagenomes</taxon>
    </lineage>
</organism>
<dbReference type="EMBL" id="SNRY01000027">
    <property type="protein sequence ID" value="KAA6350510.1"/>
    <property type="molecule type" value="Genomic_DNA"/>
</dbReference>
<evidence type="ECO:0000313" key="1">
    <source>
        <dbReference type="EMBL" id="KAA6350510.1"/>
    </source>
</evidence>
<sequence length="30" mass="3372">MIFLKVFICLKGNSQALNDFSSAINKIWGL</sequence>
<proteinExistence type="predicted"/>
<reference evidence="1" key="1">
    <citation type="submission" date="2019-03" db="EMBL/GenBank/DDBJ databases">
        <title>Single cell metagenomics reveals metabolic interactions within the superorganism composed of flagellate Streblomastix strix and complex community of Bacteroidetes bacteria on its surface.</title>
        <authorList>
            <person name="Treitli S.C."/>
            <person name="Kolisko M."/>
            <person name="Husnik F."/>
            <person name="Keeling P."/>
            <person name="Hampl V."/>
        </authorList>
    </citation>
    <scope>NUCLEOTIDE SEQUENCE</scope>
    <source>
        <strain evidence="1">STM</strain>
    </source>
</reference>
<name>A0A5J4SZ54_9ZZZZ</name>
<protein>
    <submittedName>
        <fullName evidence="1">Uncharacterized protein</fullName>
    </submittedName>
</protein>